<gene>
    <name evidence="3" type="ORF">GQN54_08660</name>
</gene>
<evidence type="ECO:0000313" key="4">
    <source>
        <dbReference type="Proteomes" id="UP000470771"/>
    </source>
</evidence>
<keyword evidence="4" id="KW-1185">Reference proteome</keyword>
<dbReference type="Pfam" id="PF03321">
    <property type="entry name" value="GH3"/>
    <property type="match status" value="1"/>
</dbReference>
<dbReference type="PANTHER" id="PTHR31901">
    <property type="entry name" value="GH3 DOMAIN-CONTAINING PROTEIN"/>
    <property type="match status" value="1"/>
</dbReference>
<feature type="domain" description="GH3 C-terminal" evidence="2">
    <location>
        <begin position="381"/>
        <end position="492"/>
    </location>
</feature>
<dbReference type="InterPro" id="IPR055378">
    <property type="entry name" value="GH3_C"/>
</dbReference>
<dbReference type="InterPro" id="IPR004993">
    <property type="entry name" value="GH3"/>
</dbReference>
<evidence type="ECO:0000259" key="1">
    <source>
        <dbReference type="Pfam" id="PF23571"/>
    </source>
</evidence>
<dbReference type="GO" id="GO:0005737">
    <property type="term" value="C:cytoplasm"/>
    <property type="evidence" value="ECO:0007669"/>
    <property type="project" value="TreeGrafter"/>
</dbReference>
<proteinExistence type="predicted"/>
<comment type="caution">
    <text evidence="3">The sequence shown here is derived from an EMBL/GenBank/DDBJ whole genome shotgun (WGS) entry which is preliminary data.</text>
</comment>
<evidence type="ECO:0000259" key="2">
    <source>
        <dbReference type="Pfam" id="PF23572"/>
    </source>
</evidence>
<dbReference type="Pfam" id="PF23572">
    <property type="entry name" value="GH3_C"/>
    <property type="match status" value="1"/>
</dbReference>
<accession>A0A6N9NK02</accession>
<dbReference type="GO" id="GO:0016881">
    <property type="term" value="F:acid-amino acid ligase activity"/>
    <property type="evidence" value="ECO:0007669"/>
    <property type="project" value="TreeGrafter"/>
</dbReference>
<dbReference type="Pfam" id="PF23571">
    <property type="entry name" value="GH3_M"/>
    <property type="match status" value="1"/>
</dbReference>
<dbReference type="Proteomes" id="UP000470771">
    <property type="component" value="Unassembled WGS sequence"/>
</dbReference>
<evidence type="ECO:0000313" key="3">
    <source>
        <dbReference type="EMBL" id="NBG66189.1"/>
    </source>
</evidence>
<reference evidence="3 4" key="1">
    <citation type="submission" date="2019-12" db="EMBL/GenBank/DDBJ databases">
        <authorList>
            <person name="Zhao J."/>
        </authorList>
    </citation>
    <scope>NUCLEOTIDE SEQUENCE [LARGE SCALE GENOMIC DNA]</scope>
    <source>
        <strain evidence="3 4">S-15</strain>
    </source>
</reference>
<dbReference type="AlphaFoldDB" id="A0A6N9NK02"/>
<protein>
    <recommendedName>
        <fullName evidence="5">GH3 auxin-responsive promoter family protein</fullName>
    </recommendedName>
</protein>
<dbReference type="PANTHER" id="PTHR31901:SF9">
    <property type="entry name" value="GH3 DOMAIN-CONTAINING PROTEIN"/>
    <property type="match status" value="1"/>
</dbReference>
<dbReference type="EMBL" id="WWNE01000006">
    <property type="protein sequence ID" value="NBG66189.1"/>
    <property type="molecule type" value="Genomic_DNA"/>
</dbReference>
<organism evidence="3 4">
    <name type="scientific">Acidiluteibacter ferrifornacis</name>
    <dbReference type="NCBI Taxonomy" id="2692424"/>
    <lineage>
        <taxon>Bacteria</taxon>
        <taxon>Pseudomonadati</taxon>
        <taxon>Bacteroidota</taxon>
        <taxon>Flavobacteriia</taxon>
        <taxon>Flavobacteriales</taxon>
        <taxon>Cryomorphaceae</taxon>
        <taxon>Acidiluteibacter</taxon>
    </lineage>
</organism>
<name>A0A6N9NK02_9FLAO</name>
<evidence type="ECO:0008006" key="5">
    <source>
        <dbReference type="Google" id="ProtNLM"/>
    </source>
</evidence>
<dbReference type="InterPro" id="IPR055377">
    <property type="entry name" value="GH3_M"/>
</dbReference>
<feature type="domain" description="GH3 middle" evidence="1">
    <location>
        <begin position="296"/>
        <end position="361"/>
    </location>
</feature>
<dbReference type="RefSeq" id="WP_160633129.1">
    <property type="nucleotide sequence ID" value="NZ_WWNE01000006.1"/>
</dbReference>
<sequence length="503" mass="57882">MALINSLMSWIMKKRMHQIELFMKYPSEVQNEWFENLIYNGRHTEWGKKHGYTSIKTPADFANRVPVQSYEQLKPFIDRLKNGEQNILWPSETKWFAKSSGTTSDKSKFIPVTKEALEDCHYKGGKDMLSLYCNNYPETNVFDGMALMMGGSSQSISAQNDSYYGDLSAIIIKNLPFWAEYLRTPGKEVALLDNFEDKLRKMTEITVNENVTNLSGVPSWTLILLHKIIESTGKSSILDIWPNLEVFFHGGVSFTPYRKEFKKLIPSDQMHYLETYNASEGFFGIQDQKNNSDLLLMLDYGIYYEFIPMSEWEKEYPKTIELDAVELGVNYAIVITTNAGLWRYKIGDTVIFTSKDPYRIRVSGRTKHFINAFGEELIIENAEKGLFAACEATNASIKEYTAAPIFLKDKEAGGHEWLIEFTTPPNNIETFTEVLDQTLQDINTDYAAKRKGNMALKRPLIRVMKSNTFFNWLKDKGKLGGQNKVPRLANERTHLEQILEYNN</sequence>